<evidence type="ECO:0000313" key="1">
    <source>
        <dbReference type="EMBL" id="QHT14502.1"/>
    </source>
</evidence>
<protein>
    <submittedName>
        <fullName evidence="1">Uncharacterized protein</fullName>
    </submittedName>
</protein>
<sequence length="60" mass="7164">MNLRNDCLRPMVYYERLGLTKYKEKQELFVEPFQGSCQASRAIRYRESVSKATRKMTRDA</sequence>
<reference evidence="1" key="1">
    <citation type="journal article" date="2020" name="Nature">
        <title>Giant virus diversity and host interactions through global metagenomics.</title>
        <authorList>
            <person name="Schulz F."/>
            <person name="Roux S."/>
            <person name="Paez-Espino D."/>
            <person name="Jungbluth S."/>
            <person name="Walsh D.A."/>
            <person name="Denef V.J."/>
            <person name="McMahon K.D."/>
            <person name="Konstantinidis K.T."/>
            <person name="Eloe-Fadrosh E.A."/>
            <person name="Kyrpides N.C."/>
            <person name="Woyke T."/>
        </authorList>
    </citation>
    <scope>NUCLEOTIDE SEQUENCE</scope>
    <source>
        <strain evidence="1">GVMAG-M-3300023174-141</strain>
    </source>
</reference>
<proteinExistence type="predicted"/>
<dbReference type="EMBL" id="MN739586">
    <property type="protein sequence ID" value="QHT14502.1"/>
    <property type="molecule type" value="Genomic_DNA"/>
</dbReference>
<dbReference type="AlphaFoldDB" id="A0A6C0DDL6"/>
<organism evidence="1">
    <name type="scientific">viral metagenome</name>
    <dbReference type="NCBI Taxonomy" id="1070528"/>
    <lineage>
        <taxon>unclassified sequences</taxon>
        <taxon>metagenomes</taxon>
        <taxon>organismal metagenomes</taxon>
    </lineage>
</organism>
<name>A0A6C0DDL6_9ZZZZ</name>
<accession>A0A6C0DDL6</accession>